<protein>
    <recommendedName>
        <fullName evidence="5">Ubiquitin carboxyl-terminal hydrolase</fullName>
        <ecNumber evidence="5">3.4.19.12</ecNumber>
    </recommendedName>
</protein>
<dbReference type="EC" id="3.4.19.12" evidence="5"/>
<dbReference type="AlphaFoldDB" id="A0A0E9NSK8"/>
<feature type="compositionally biased region" description="Low complexity" evidence="6">
    <location>
        <begin position="563"/>
        <end position="572"/>
    </location>
</feature>
<gene>
    <name evidence="8" type="ORF">G7K_6728-t1</name>
</gene>
<feature type="compositionally biased region" description="Basic and acidic residues" evidence="6">
    <location>
        <begin position="632"/>
        <end position="641"/>
    </location>
</feature>
<dbReference type="EMBL" id="BACD03000079">
    <property type="protein sequence ID" value="GAO52656.1"/>
    <property type="molecule type" value="Genomic_DNA"/>
</dbReference>
<evidence type="ECO:0000313" key="9">
    <source>
        <dbReference type="Proteomes" id="UP000033140"/>
    </source>
</evidence>
<evidence type="ECO:0000256" key="2">
    <source>
        <dbReference type="ARBA" id="ARBA00009085"/>
    </source>
</evidence>
<dbReference type="PANTHER" id="PTHR24006:SF733">
    <property type="entry name" value="RE52890P"/>
    <property type="match status" value="1"/>
</dbReference>
<keyword evidence="5" id="KW-0833">Ubl conjugation pathway</keyword>
<keyword evidence="3 5" id="KW-0645">Protease</keyword>
<dbReference type="Proteomes" id="UP000033140">
    <property type="component" value="Unassembled WGS sequence"/>
</dbReference>
<sequence>MSMLKWMGLGSSGTSGSGGKGSGGVDTSPLAVDGGDKTFGMENFGNTCYANSVLQALYFCKPFRDAVLSYPPITDRAPTSPTREFPTSTAPPTPAGAGSSVTNYTGRGGLQRSMTTAPSEKAENRKSRFGLSRTPSSSVLSTSSAAGLTPKDVSTPSPNQSAPAPTQDGKVVLNIDHSLAETYGMSESLFTALKDVFEGIVGAGERKGVIKPQMFIEVLRRENELFRSTMHQDAHEFLNYLLNMVVDSVDDHAKQNPTKLLNGAGVTPNLIESTVDHRWVHTLFEGSLTSETKCLTCETISSRNETFLDLSIDIEEHTSITSCLRAFSASEMLCEKNKFHCDRCNTLQEAEKRMKVGRLPRILALHLKRFKYREDIQQNIKLFHRVLYPLQLRLFNTTDTADDPDRLYELVGVVVHIGGGPYHGHYVAIVKAGSAGWMLFDDDVVTPVHETFVTNFFGDRPGLGSAYVLFYEMVEEESLGVPKSPDSPSFPEAARETETESTSPPSSVMSPPPTMSDNSPSPQPLMFGTSPISSPPAAITSPTSPLPPSSYASTSTLPPPSPSNTIPSTVSPQSLPTAMASTPHSRRFSFANPLGKSNSATSMGSSAMGVVGGGMPELRESRSFLGRSKTKKEKDSYKDASEDGSVGGGKEKGKGLSRFRGGSIVRRWGSGSKDKEKREVSEG</sequence>
<dbReference type="PANTHER" id="PTHR24006">
    <property type="entry name" value="UBIQUITIN CARBOXYL-TERMINAL HYDROLASE"/>
    <property type="match status" value="1"/>
</dbReference>
<dbReference type="InterPro" id="IPR050164">
    <property type="entry name" value="Peptidase_C19"/>
</dbReference>
<accession>A0A0E9NSK8</accession>
<dbReference type="InterPro" id="IPR028889">
    <property type="entry name" value="USP"/>
</dbReference>
<dbReference type="CDD" id="cd02663">
    <property type="entry name" value="Peptidase_C19G"/>
    <property type="match status" value="1"/>
</dbReference>
<reference evidence="8 9" key="1">
    <citation type="journal article" date="2011" name="J. Gen. Appl. Microbiol.">
        <title>Draft genome sequencing of the enigmatic yeast Saitoella complicata.</title>
        <authorList>
            <person name="Nishida H."/>
            <person name="Hamamoto M."/>
            <person name="Sugiyama J."/>
        </authorList>
    </citation>
    <scope>NUCLEOTIDE SEQUENCE [LARGE SCALE GENOMIC DNA]</scope>
    <source>
        <strain evidence="8 9">NRRL Y-17804</strain>
    </source>
</reference>
<evidence type="ECO:0000256" key="3">
    <source>
        <dbReference type="ARBA" id="ARBA00022670"/>
    </source>
</evidence>
<comment type="caution">
    <text evidence="8">The sequence shown here is derived from an EMBL/GenBank/DDBJ whole genome shotgun (WGS) entry which is preliminary data.</text>
</comment>
<dbReference type="InterPro" id="IPR001394">
    <property type="entry name" value="Peptidase_C19_UCH"/>
</dbReference>
<proteinExistence type="inferred from homology"/>
<dbReference type="Gene3D" id="3.90.70.10">
    <property type="entry name" value="Cysteine proteinases"/>
    <property type="match status" value="1"/>
</dbReference>
<dbReference type="Pfam" id="PF00443">
    <property type="entry name" value="UCH"/>
    <property type="match status" value="1"/>
</dbReference>
<dbReference type="InterPro" id="IPR038765">
    <property type="entry name" value="Papain-like_cys_pep_sf"/>
</dbReference>
<dbReference type="OrthoDB" id="27652at2759"/>
<feature type="compositionally biased region" description="Polar residues" evidence="6">
    <location>
        <begin position="152"/>
        <end position="164"/>
    </location>
</feature>
<dbReference type="GO" id="GO:0006508">
    <property type="term" value="P:proteolysis"/>
    <property type="evidence" value="ECO:0007669"/>
    <property type="project" value="UniProtKB-KW"/>
</dbReference>
<keyword evidence="5" id="KW-0788">Thiol protease</keyword>
<feature type="compositionally biased region" description="Basic and acidic residues" evidence="6">
    <location>
        <begin position="672"/>
        <end position="683"/>
    </location>
</feature>
<dbReference type="PROSITE" id="PS00972">
    <property type="entry name" value="USP_1"/>
    <property type="match status" value="1"/>
</dbReference>
<feature type="compositionally biased region" description="Low complexity" evidence="6">
    <location>
        <begin position="500"/>
        <end position="509"/>
    </location>
</feature>
<comment type="catalytic activity">
    <reaction evidence="1 5">
        <text>Thiol-dependent hydrolysis of ester, thioester, amide, peptide and isopeptide bonds formed by the C-terminal Gly of ubiquitin (a 76-residue protein attached to proteins as an intracellular targeting signal).</text>
        <dbReference type="EC" id="3.4.19.12"/>
    </reaction>
</comment>
<feature type="region of interest" description="Disordered" evidence="6">
    <location>
        <begin position="479"/>
        <end position="683"/>
    </location>
</feature>
<keyword evidence="9" id="KW-1185">Reference proteome</keyword>
<evidence type="ECO:0000256" key="6">
    <source>
        <dbReference type="SAM" id="MobiDB-lite"/>
    </source>
</evidence>
<feature type="domain" description="USP" evidence="7">
    <location>
        <begin position="39"/>
        <end position="474"/>
    </location>
</feature>
<dbReference type="PROSITE" id="PS50235">
    <property type="entry name" value="USP_3"/>
    <property type="match status" value="1"/>
</dbReference>
<dbReference type="OMA" id="SIATCEC"/>
<dbReference type="InterPro" id="IPR018200">
    <property type="entry name" value="USP_CS"/>
</dbReference>
<dbReference type="PROSITE" id="PS00973">
    <property type="entry name" value="USP_2"/>
    <property type="match status" value="1"/>
</dbReference>
<organism evidence="8 9">
    <name type="scientific">Saitoella complicata (strain BCRC 22490 / CBS 7301 / JCM 7358 / NBRC 10748 / NRRL Y-17804)</name>
    <dbReference type="NCBI Taxonomy" id="698492"/>
    <lineage>
        <taxon>Eukaryota</taxon>
        <taxon>Fungi</taxon>
        <taxon>Dikarya</taxon>
        <taxon>Ascomycota</taxon>
        <taxon>Taphrinomycotina</taxon>
        <taxon>Taphrinomycotina incertae sedis</taxon>
        <taxon>Saitoella</taxon>
    </lineage>
</organism>
<evidence type="ECO:0000313" key="8">
    <source>
        <dbReference type="EMBL" id="GAO52656.1"/>
    </source>
</evidence>
<evidence type="ECO:0000256" key="4">
    <source>
        <dbReference type="ARBA" id="ARBA00022801"/>
    </source>
</evidence>
<dbReference type="SUPFAM" id="SSF54001">
    <property type="entry name" value="Cysteine proteinases"/>
    <property type="match status" value="1"/>
</dbReference>
<feature type="compositionally biased region" description="Low complexity" evidence="6">
    <location>
        <begin position="529"/>
        <end position="556"/>
    </location>
</feature>
<evidence type="ECO:0000256" key="5">
    <source>
        <dbReference type="RuleBase" id="RU366025"/>
    </source>
</evidence>
<keyword evidence="4 5" id="KW-0378">Hydrolase</keyword>
<dbReference type="GO" id="GO:0016579">
    <property type="term" value="P:protein deubiquitination"/>
    <property type="evidence" value="ECO:0007669"/>
    <property type="project" value="InterPro"/>
</dbReference>
<dbReference type="GO" id="GO:0005829">
    <property type="term" value="C:cytosol"/>
    <property type="evidence" value="ECO:0007669"/>
    <property type="project" value="TreeGrafter"/>
</dbReference>
<comment type="similarity">
    <text evidence="2 5">Belongs to the peptidase C19 family.</text>
</comment>
<evidence type="ECO:0000256" key="1">
    <source>
        <dbReference type="ARBA" id="ARBA00000707"/>
    </source>
</evidence>
<dbReference type="GO" id="GO:0004843">
    <property type="term" value="F:cysteine-type deubiquitinase activity"/>
    <property type="evidence" value="ECO:0007669"/>
    <property type="project" value="UniProtKB-UniRule"/>
</dbReference>
<dbReference type="GO" id="GO:0005634">
    <property type="term" value="C:nucleus"/>
    <property type="evidence" value="ECO:0007669"/>
    <property type="project" value="TreeGrafter"/>
</dbReference>
<reference evidence="8 9" key="3">
    <citation type="journal article" date="2015" name="Genome Announc.">
        <title>Draft Genome Sequence of the Archiascomycetous Yeast Saitoella complicata.</title>
        <authorList>
            <person name="Yamauchi K."/>
            <person name="Kondo S."/>
            <person name="Hamamoto M."/>
            <person name="Takahashi Y."/>
            <person name="Ogura Y."/>
            <person name="Hayashi T."/>
            <person name="Nishida H."/>
        </authorList>
    </citation>
    <scope>NUCLEOTIDE SEQUENCE [LARGE SCALE GENOMIC DNA]</scope>
    <source>
        <strain evidence="8 9">NRRL Y-17804</strain>
    </source>
</reference>
<dbReference type="RefSeq" id="XP_019026646.1">
    <property type="nucleotide sequence ID" value="XM_019170480.1"/>
</dbReference>
<feature type="region of interest" description="Disordered" evidence="6">
    <location>
        <begin position="74"/>
        <end position="168"/>
    </location>
</feature>
<evidence type="ECO:0000259" key="7">
    <source>
        <dbReference type="PROSITE" id="PS50235"/>
    </source>
</evidence>
<feature type="compositionally biased region" description="Low complexity" evidence="6">
    <location>
        <begin position="131"/>
        <end position="144"/>
    </location>
</feature>
<feature type="compositionally biased region" description="Polar residues" evidence="6">
    <location>
        <begin position="573"/>
        <end position="583"/>
    </location>
</feature>
<reference evidence="8 9" key="2">
    <citation type="journal article" date="2014" name="J. Gen. Appl. Microbiol.">
        <title>The early diverging ascomycetous budding yeast Saitoella complicata has three histone deacetylases belonging to the Clr6, Hos2, and Rpd3 lineages.</title>
        <authorList>
            <person name="Nishida H."/>
            <person name="Matsumoto T."/>
            <person name="Kondo S."/>
            <person name="Hamamoto M."/>
            <person name="Yoshikawa H."/>
        </authorList>
    </citation>
    <scope>NUCLEOTIDE SEQUENCE [LARGE SCALE GENOMIC DNA]</scope>
    <source>
        <strain evidence="8 9">NRRL Y-17804</strain>
    </source>
</reference>
<name>A0A0E9NSK8_SAICN</name>
<feature type="compositionally biased region" description="Gly residues" evidence="6">
    <location>
        <begin position="10"/>
        <end position="24"/>
    </location>
</feature>
<feature type="region of interest" description="Disordered" evidence="6">
    <location>
        <begin position="1"/>
        <end position="29"/>
    </location>
</feature>
<dbReference type="STRING" id="698492.A0A0E9NSK8"/>
<dbReference type="FunFam" id="3.90.70.10:FF:000131">
    <property type="entry name" value="Ubiquitin carboxyl-terminal hydrolase"/>
    <property type="match status" value="1"/>
</dbReference>